<evidence type="ECO:0000313" key="2">
    <source>
        <dbReference type="Proteomes" id="UP000689195"/>
    </source>
</evidence>
<organism evidence="1 2">
    <name type="scientific">Paramecium pentaurelia</name>
    <dbReference type="NCBI Taxonomy" id="43138"/>
    <lineage>
        <taxon>Eukaryota</taxon>
        <taxon>Sar</taxon>
        <taxon>Alveolata</taxon>
        <taxon>Ciliophora</taxon>
        <taxon>Intramacronucleata</taxon>
        <taxon>Oligohymenophorea</taxon>
        <taxon>Peniculida</taxon>
        <taxon>Parameciidae</taxon>
        <taxon>Paramecium</taxon>
    </lineage>
</organism>
<comment type="caution">
    <text evidence="1">The sequence shown here is derived from an EMBL/GenBank/DDBJ whole genome shotgun (WGS) entry which is preliminary data.</text>
</comment>
<keyword evidence="2" id="KW-1185">Reference proteome</keyword>
<accession>A0A8S1U5W4</accession>
<reference evidence="1" key="1">
    <citation type="submission" date="2021-01" db="EMBL/GenBank/DDBJ databases">
        <authorList>
            <consortium name="Genoscope - CEA"/>
            <person name="William W."/>
        </authorList>
    </citation>
    <scope>NUCLEOTIDE SEQUENCE</scope>
</reference>
<proteinExistence type="predicted"/>
<sequence length="252" mass="29835">MQQKRYDSVHKNKLELNQQQPLQLKYSSQPKQIPSEFQIAQIGKDIAATIIPAFIDMINQETDVYYLFDSFHSILNSVKKVEEDMNITQKNKQHIQDWWKVTGSSQSQTGVRNIQPLSESHIKHQSHFLDSYNSRGSAIIENLKRQIGELTEEQKFKQNYRSIGQVAIKVFDEQEVYVEMSKQGKKLITIYQVQNKFHKFHMGFCLYSVFLRESQERERIINKMYVAKWHRKMATFQILLQNLQSIQSKMKQ</sequence>
<dbReference type="EMBL" id="CAJJDO010000035">
    <property type="protein sequence ID" value="CAD8160475.1"/>
    <property type="molecule type" value="Genomic_DNA"/>
</dbReference>
<name>A0A8S1U5W4_9CILI</name>
<dbReference type="Proteomes" id="UP000689195">
    <property type="component" value="Unassembled WGS sequence"/>
</dbReference>
<evidence type="ECO:0000313" key="1">
    <source>
        <dbReference type="EMBL" id="CAD8160475.1"/>
    </source>
</evidence>
<dbReference type="AlphaFoldDB" id="A0A8S1U5W4"/>
<gene>
    <name evidence="1" type="ORF">PPENT_87.1.T0350003</name>
</gene>
<protein>
    <submittedName>
        <fullName evidence="1">Uncharacterized protein</fullName>
    </submittedName>
</protein>